<dbReference type="Proteomes" id="UP000186594">
    <property type="component" value="Unassembled WGS sequence"/>
</dbReference>
<organism evidence="2 3">
    <name type="scientific">Neolecta irregularis (strain DAH-3)</name>
    <dbReference type="NCBI Taxonomy" id="1198029"/>
    <lineage>
        <taxon>Eukaryota</taxon>
        <taxon>Fungi</taxon>
        <taxon>Dikarya</taxon>
        <taxon>Ascomycota</taxon>
        <taxon>Taphrinomycotina</taxon>
        <taxon>Neolectales</taxon>
        <taxon>Neolectaceae</taxon>
        <taxon>Neolecta</taxon>
    </lineage>
</organism>
<dbReference type="InterPro" id="IPR032174">
    <property type="entry name" value="Aquarius_N"/>
</dbReference>
<evidence type="ECO:0000313" key="2">
    <source>
        <dbReference type="EMBL" id="OLL22134.1"/>
    </source>
</evidence>
<sequence length="139" mass="14865">MTAAVANGRKAHSQTPDAGNASAMAERVCRASLVELGGFEATQTLEKCLWPAFISAADCPDSLVVALALLVGCKFRTGTDPWVALTNYPDSFRDFFRRVLVIAAAPTTSWTVRCALAVFLDAAVQTIDNAHIRKLVAPL</sequence>
<gene>
    <name evidence="2" type="ORF">NEOLI_003490</name>
</gene>
<reference evidence="2 3" key="1">
    <citation type="submission" date="2016-04" db="EMBL/GenBank/DDBJ databases">
        <title>Evolutionary innovation and constraint leading to complex multicellularity in the Ascomycota.</title>
        <authorList>
            <person name="Cisse O."/>
            <person name="Nguyen A."/>
            <person name="Hewitt D.A."/>
            <person name="Jedd G."/>
            <person name="Stajich J.E."/>
        </authorList>
    </citation>
    <scope>NUCLEOTIDE SEQUENCE [LARGE SCALE GENOMIC DNA]</scope>
    <source>
        <strain evidence="2 3">DAH-3</strain>
    </source>
</reference>
<protein>
    <recommendedName>
        <fullName evidence="1">RNA helicase aquarius N-terminal domain-containing protein</fullName>
    </recommendedName>
</protein>
<feature type="domain" description="RNA helicase aquarius N-terminal" evidence="1">
    <location>
        <begin position="35"/>
        <end position="139"/>
    </location>
</feature>
<accession>A0A1U7LHL2</accession>
<dbReference type="STRING" id="1198029.A0A1U7LHL2"/>
<name>A0A1U7LHL2_NEOID</name>
<dbReference type="Pfam" id="PF16399">
    <property type="entry name" value="Aquarius_N_1st"/>
    <property type="match status" value="1"/>
</dbReference>
<evidence type="ECO:0000313" key="3">
    <source>
        <dbReference type="Proteomes" id="UP000186594"/>
    </source>
</evidence>
<dbReference type="AlphaFoldDB" id="A0A1U7LHL2"/>
<comment type="caution">
    <text evidence="2">The sequence shown here is derived from an EMBL/GenBank/DDBJ whole genome shotgun (WGS) entry which is preliminary data.</text>
</comment>
<feature type="non-terminal residue" evidence="2">
    <location>
        <position position="139"/>
    </location>
</feature>
<dbReference type="EMBL" id="LXFE01003860">
    <property type="protein sequence ID" value="OLL22134.1"/>
    <property type="molecule type" value="Genomic_DNA"/>
</dbReference>
<proteinExistence type="predicted"/>
<evidence type="ECO:0000259" key="1">
    <source>
        <dbReference type="Pfam" id="PF16399"/>
    </source>
</evidence>
<keyword evidence="3" id="KW-1185">Reference proteome</keyword>